<feature type="region of interest" description="Disordered" evidence="1">
    <location>
        <begin position="1"/>
        <end position="31"/>
    </location>
</feature>
<proteinExistence type="predicted"/>
<dbReference type="AlphaFoldDB" id="A0A0E9UP35"/>
<protein>
    <submittedName>
        <fullName evidence="2">Uncharacterized protein</fullName>
    </submittedName>
</protein>
<evidence type="ECO:0000256" key="1">
    <source>
        <dbReference type="SAM" id="MobiDB-lite"/>
    </source>
</evidence>
<reference evidence="2" key="1">
    <citation type="submission" date="2014-11" db="EMBL/GenBank/DDBJ databases">
        <authorList>
            <person name="Amaro Gonzalez C."/>
        </authorList>
    </citation>
    <scope>NUCLEOTIDE SEQUENCE</scope>
</reference>
<evidence type="ECO:0000313" key="2">
    <source>
        <dbReference type="EMBL" id="JAH67552.1"/>
    </source>
</evidence>
<accession>A0A0E9UP35</accession>
<dbReference type="EMBL" id="GBXM01041025">
    <property type="protein sequence ID" value="JAH67552.1"/>
    <property type="molecule type" value="Transcribed_RNA"/>
</dbReference>
<name>A0A0E9UP35_ANGAN</name>
<sequence>MMHGVFTPLSPTGSGRSAIAQAPAMALRPYR</sequence>
<organism evidence="2">
    <name type="scientific">Anguilla anguilla</name>
    <name type="common">European freshwater eel</name>
    <name type="synonym">Muraena anguilla</name>
    <dbReference type="NCBI Taxonomy" id="7936"/>
    <lineage>
        <taxon>Eukaryota</taxon>
        <taxon>Metazoa</taxon>
        <taxon>Chordata</taxon>
        <taxon>Craniata</taxon>
        <taxon>Vertebrata</taxon>
        <taxon>Euteleostomi</taxon>
        <taxon>Actinopterygii</taxon>
        <taxon>Neopterygii</taxon>
        <taxon>Teleostei</taxon>
        <taxon>Anguilliformes</taxon>
        <taxon>Anguillidae</taxon>
        <taxon>Anguilla</taxon>
    </lineage>
</organism>
<reference evidence="2" key="2">
    <citation type="journal article" date="2015" name="Fish Shellfish Immunol.">
        <title>Early steps in the European eel (Anguilla anguilla)-Vibrio vulnificus interaction in the gills: Role of the RtxA13 toxin.</title>
        <authorList>
            <person name="Callol A."/>
            <person name="Pajuelo D."/>
            <person name="Ebbesson L."/>
            <person name="Teles M."/>
            <person name="MacKenzie S."/>
            <person name="Amaro C."/>
        </authorList>
    </citation>
    <scope>NUCLEOTIDE SEQUENCE</scope>
</reference>